<dbReference type="Proteomes" id="UP000199403">
    <property type="component" value="Unassembled WGS sequence"/>
</dbReference>
<dbReference type="STRING" id="1416801.SAMN05192553_102615"/>
<dbReference type="EMBL" id="FNZH01000002">
    <property type="protein sequence ID" value="SEJ14549.1"/>
    <property type="molecule type" value="Genomic_DNA"/>
</dbReference>
<keyword evidence="2" id="KW-1185">Reference proteome</keyword>
<organism evidence="1 2">
    <name type="scientific">Cyclobacterium xiamenense</name>
    <dbReference type="NCBI Taxonomy" id="1297121"/>
    <lineage>
        <taxon>Bacteria</taxon>
        <taxon>Pseudomonadati</taxon>
        <taxon>Bacteroidota</taxon>
        <taxon>Cytophagia</taxon>
        <taxon>Cytophagales</taxon>
        <taxon>Cyclobacteriaceae</taxon>
        <taxon>Cyclobacterium</taxon>
    </lineage>
</organism>
<proteinExistence type="predicted"/>
<evidence type="ECO:0000313" key="1">
    <source>
        <dbReference type="EMBL" id="SEJ14549.1"/>
    </source>
</evidence>
<reference evidence="2" key="1">
    <citation type="submission" date="2016-10" db="EMBL/GenBank/DDBJ databases">
        <authorList>
            <person name="Varghese N."/>
            <person name="Submissions S."/>
        </authorList>
    </citation>
    <scope>NUCLEOTIDE SEQUENCE [LARGE SCALE GENOMIC DNA]</scope>
    <source>
        <strain evidence="2">IBRC-M 10761</strain>
    </source>
</reference>
<name>A0A1H6WBZ1_9BACT</name>
<accession>A0A1H6WBZ1</accession>
<protein>
    <submittedName>
        <fullName evidence="1">Uncharacterized protein</fullName>
    </submittedName>
</protein>
<evidence type="ECO:0000313" key="2">
    <source>
        <dbReference type="Proteomes" id="UP000199403"/>
    </source>
</evidence>
<gene>
    <name evidence="1" type="ORF">SAMN05192553_102615</name>
</gene>
<dbReference type="AlphaFoldDB" id="A0A1H6WBZ1"/>
<sequence length="56" mass="6342">MASRPFLHVSVCFVGFGNNTLTNMGKKFEKVKPKFLGKLNKLTVGQRIINNYNIVK</sequence>